<accession>A0A2P2L9P5</accession>
<protein>
    <submittedName>
        <fullName evidence="1">Uncharacterized protein</fullName>
    </submittedName>
</protein>
<organism evidence="1">
    <name type="scientific">Rhizophora mucronata</name>
    <name type="common">Asiatic mangrove</name>
    <dbReference type="NCBI Taxonomy" id="61149"/>
    <lineage>
        <taxon>Eukaryota</taxon>
        <taxon>Viridiplantae</taxon>
        <taxon>Streptophyta</taxon>
        <taxon>Embryophyta</taxon>
        <taxon>Tracheophyta</taxon>
        <taxon>Spermatophyta</taxon>
        <taxon>Magnoliopsida</taxon>
        <taxon>eudicotyledons</taxon>
        <taxon>Gunneridae</taxon>
        <taxon>Pentapetalae</taxon>
        <taxon>rosids</taxon>
        <taxon>fabids</taxon>
        <taxon>Malpighiales</taxon>
        <taxon>Rhizophoraceae</taxon>
        <taxon>Rhizophora</taxon>
    </lineage>
</organism>
<dbReference type="AlphaFoldDB" id="A0A2P2L9P5"/>
<proteinExistence type="predicted"/>
<name>A0A2P2L9P5_RHIMU</name>
<reference evidence="1" key="1">
    <citation type="submission" date="2018-02" db="EMBL/GenBank/DDBJ databases">
        <title>Rhizophora mucronata_Transcriptome.</title>
        <authorList>
            <person name="Meera S.P."/>
            <person name="Sreeshan A."/>
            <person name="Augustine A."/>
        </authorList>
    </citation>
    <scope>NUCLEOTIDE SEQUENCE</scope>
    <source>
        <tissue evidence="1">Leaf</tissue>
    </source>
</reference>
<evidence type="ECO:0000313" key="1">
    <source>
        <dbReference type="EMBL" id="MBX14692.1"/>
    </source>
</evidence>
<dbReference type="EMBL" id="GGEC01034208">
    <property type="protein sequence ID" value="MBX14692.1"/>
    <property type="molecule type" value="Transcribed_RNA"/>
</dbReference>
<sequence length="56" mass="6434">MQMEHKMKMKVIPSLQNVTHRTIALNKDYKLYISPAQKVAPKLSNETFTSQGIDQT</sequence>